<dbReference type="OrthoDB" id="4931325at2"/>
<organism evidence="1 2">
    <name type="scientific">Paenibacillus psychroresistens</name>
    <dbReference type="NCBI Taxonomy" id="1778678"/>
    <lineage>
        <taxon>Bacteria</taxon>
        <taxon>Bacillati</taxon>
        <taxon>Bacillota</taxon>
        <taxon>Bacilli</taxon>
        <taxon>Bacillales</taxon>
        <taxon>Paenibacillaceae</taxon>
        <taxon>Paenibacillus</taxon>
    </lineage>
</organism>
<dbReference type="AlphaFoldDB" id="A0A6B8RMQ8"/>
<dbReference type="EMBL" id="CP034235">
    <property type="protein sequence ID" value="QGQ97054.1"/>
    <property type="molecule type" value="Genomic_DNA"/>
</dbReference>
<gene>
    <name evidence="1" type="ORF">EHS13_20265</name>
</gene>
<reference evidence="2" key="1">
    <citation type="submission" date="2018-11" db="EMBL/GenBank/DDBJ databases">
        <title>Complete genome sequence of Paenibacillus sp. ML311-T8.</title>
        <authorList>
            <person name="Nam Y.-D."/>
            <person name="Kang J."/>
            <person name="Chung W.-H."/>
            <person name="Park Y.S."/>
        </authorList>
    </citation>
    <scope>NUCLEOTIDE SEQUENCE [LARGE SCALE GENOMIC DNA]</scope>
    <source>
        <strain evidence="2">ML311-T8</strain>
    </source>
</reference>
<name>A0A6B8RMQ8_9BACL</name>
<evidence type="ECO:0000313" key="2">
    <source>
        <dbReference type="Proteomes" id="UP000426246"/>
    </source>
</evidence>
<proteinExistence type="predicted"/>
<dbReference type="KEGG" id="ppsc:EHS13_20265"/>
<sequence length="64" mass="7050">MTLKGQVSSVDTINRKARVIFQDFDNVVSADVPYATHLTIEVNDMVAVVFFSNNKSDGLIIAAY</sequence>
<keyword evidence="2" id="KW-1185">Reference proteome</keyword>
<dbReference type="RefSeq" id="WP_155702154.1">
    <property type="nucleotide sequence ID" value="NZ_CP034235.1"/>
</dbReference>
<accession>A0A6B8RMQ8</accession>
<protein>
    <submittedName>
        <fullName evidence="1">Uncharacterized protein</fullName>
    </submittedName>
</protein>
<evidence type="ECO:0000313" key="1">
    <source>
        <dbReference type="EMBL" id="QGQ97054.1"/>
    </source>
</evidence>
<dbReference type="Proteomes" id="UP000426246">
    <property type="component" value="Chromosome"/>
</dbReference>